<comment type="subcellular location">
    <subcellularLocation>
        <location evidence="1">Cell membrane</location>
        <topology evidence="1">Multi-pass membrane protein</topology>
    </subcellularLocation>
</comment>
<feature type="non-terminal residue" evidence="10">
    <location>
        <position position="768"/>
    </location>
</feature>
<name>A0A7R9Q0J6_9ACAR</name>
<keyword evidence="5 8" id="KW-1133">Transmembrane helix</keyword>
<evidence type="ECO:0000259" key="9">
    <source>
        <dbReference type="PROSITE" id="PS51465"/>
    </source>
</evidence>
<organism evidence="10">
    <name type="scientific">Medioppia subpectinata</name>
    <dbReference type="NCBI Taxonomy" id="1979941"/>
    <lineage>
        <taxon>Eukaryota</taxon>
        <taxon>Metazoa</taxon>
        <taxon>Ecdysozoa</taxon>
        <taxon>Arthropoda</taxon>
        <taxon>Chelicerata</taxon>
        <taxon>Arachnida</taxon>
        <taxon>Acari</taxon>
        <taxon>Acariformes</taxon>
        <taxon>Sarcoptiformes</taxon>
        <taxon>Oribatida</taxon>
        <taxon>Brachypylina</taxon>
        <taxon>Oppioidea</taxon>
        <taxon>Oppiidae</taxon>
        <taxon>Medioppia</taxon>
    </lineage>
</organism>
<feature type="transmembrane region" description="Helical" evidence="8">
    <location>
        <begin position="245"/>
        <end position="265"/>
    </location>
</feature>
<keyword evidence="4 8" id="KW-0812">Transmembrane</keyword>
<dbReference type="SUPFAM" id="SSF103473">
    <property type="entry name" value="MFS general substrate transporter"/>
    <property type="match status" value="2"/>
</dbReference>
<protein>
    <recommendedName>
        <fullName evidence="9">Kazal-like domain-containing protein</fullName>
    </recommendedName>
</protein>
<dbReference type="InterPro" id="IPR004156">
    <property type="entry name" value="OATP"/>
</dbReference>
<dbReference type="InterPro" id="IPR036259">
    <property type="entry name" value="MFS_trans_sf"/>
</dbReference>
<feature type="transmembrane region" description="Helical" evidence="8">
    <location>
        <begin position="351"/>
        <end position="378"/>
    </location>
</feature>
<evidence type="ECO:0000256" key="8">
    <source>
        <dbReference type="SAM" id="Phobius"/>
    </source>
</evidence>
<dbReference type="EMBL" id="OC858876">
    <property type="protein sequence ID" value="CAD7626961.1"/>
    <property type="molecule type" value="Genomic_DNA"/>
</dbReference>
<reference evidence="10" key="1">
    <citation type="submission" date="2020-11" db="EMBL/GenBank/DDBJ databases">
        <authorList>
            <person name="Tran Van P."/>
        </authorList>
    </citation>
    <scope>NUCLEOTIDE SEQUENCE</scope>
</reference>
<keyword evidence="11" id="KW-1185">Reference proteome</keyword>
<dbReference type="EMBL" id="CAJPIZ010004301">
    <property type="protein sequence ID" value="CAG2107391.1"/>
    <property type="molecule type" value="Genomic_DNA"/>
</dbReference>
<sequence length="768" mass="85145">MTCCNKLREVDESEETDDLSCGIGNWRPEWLQKYGSAKVFLINFSLVAIFQGASFTYLIGSMTTLEKRYGFESKISGLILIADNLSQMIINPFIGYLATKYNRPMLMAIGEIVVALACFMSAAPYFIVEANYDILNNRSNNTTELCDTSRNVSAICEANHKPVTKWLAVIILFAASFVNGIGYTELTFISEFYGSLKTIGSSDWFLTLVVDKKREVDESEETDDLSCGIGSWRPEWLQKYGSAKVFLINFSLVAIFQGASFTYLIGSMTTLEKRYGFESKISGLILIADNLSQMIINPFIGYLATKYNRPMLMAIGEIVVALACFMSAELCDTSRNVSAICEANQKPVTKWLAVIILFAASFVNGIGYTAFYTIGLPYIDDNASKKSSPLYLSFTAALRLLGPAIGFLLSQVRHVSYRPSMDRLLVDGLHNNRCTFNNIFDTTYDIPVTNANELDFSVQIDRKGHNPKYIEAQFRKSASDANFWTGIISIPTMAVGIFIGGFTLSKVRPSVRKIALFHLCISNLTAQCNDKCGCTTRAFQPVCADDHKSNYFSPCYAGCSQYDPQKSTFGECLCVGGNSPIVTTGYCDNNCNKFPIYIALLGIAGVIQSTSKIGDTLITLRCVETRDKNFAMGIIGSFLAVFALIPYPLVFGTITDMACIVWNTSCGKTGNCWLYDIDKYYLHLSAFGLIFIGTLFIFPIIFYANRMSDLFEDDDSNDINVYELGSVNNGYNSNGSVDSANNNGITVVKIITTLRENERKSSLTDYEL</sequence>
<feature type="transmembrane region" description="Helical" evidence="8">
    <location>
        <begin position="483"/>
        <end position="504"/>
    </location>
</feature>
<feature type="transmembrane region" description="Helical" evidence="8">
    <location>
        <begin position="285"/>
        <end position="304"/>
    </location>
</feature>
<dbReference type="CDD" id="cd17336">
    <property type="entry name" value="MFS_SLCO_OATP"/>
    <property type="match status" value="1"/>
</dbReference>
<dbReference type="PANTHER" id="PTHR11388">
    <property type="entry name" value="ORGANIC ANION TRANSPORTER"/>
    <property type="match status" value="1"/>
</dbReference>
<feature type="transmembrane region" description="Helical" evidence="8">
    <location>
        <begin position="166"/>
        <end position="189"/>
    </location>
</feature>
<evidence type="ECO:0000256" key="4">
    <source>
        <dbReference type="ARBA" id="ARBA00022692"/>
    </source>
</evidence>
<evidence type="ECO:0000313" key="11">
    <source>
        <dbReference type="Proteomes" id="UP000759131"/>
    </source>
</evidence>
<dbReference type="PANTHER" id="PTHR11388:SF76">
    <property type="entry name" value="SOLUTE CARRIER ORGANIC ANION TRANSPORTER FAMILY MEMBER"/>
    <property type="match status" value="1"/>
</dbReference>
<dbReference type="GO" id="GO:0043252">
    <property type="term" value="P:sodium-independent organic anion transport"/>
    <property type="evidence" value="ECO:0007669"/>
    <property type="project" value="TreeGrafter"/>
</dbReference>
<dbReference type="InterPro" id="IPR002350">
    <property type="entry name" value="Kazal_dom"/>
</dbReference>
<dbReference type="Pfam" id="PF03137">
    <property type="entry name" value="OATP"/>
    <property type="match status" value="3"/>
</dbReference>
<feature type="transmembrane region" description="Helical" evidence="8">
    <location>
        <begin position="680"/>
        <end position="704"/>
    </location>
</feature>
<evidence type="ECO:0000256" key="7">
    <source>
        <dbReference type="ARBA" id="ARBA00023157"/>
    </source>
</evidence>
<feature type="transmembrane region" description="Helical" evidence="8">
    <location>
        <begin position="630"/>
        <end position="649"/>
    </location>
</feature>
<proteinExistence type="inferred from homology"/>
<evidence type="ECO:0000256" key="1">
    <source>
        <dbReference type="ARBA" id="ARBA00004651"/>
    </source>
</evidence>
<evidence type="ECO:0000313" key="10">
    <source>
        <dbReference type="EMBL" id="CAD7626961.1"/>
    </source>
</evidence>
<evidence type="ECO:0000256" key="6">
    <source>
        <dbReference type="ARBA" id="ARBA00023136"/>
    </source>
</evidence>
<feature type="transmembrane region" description="Helical" evidence="8">
    <location>
        <begin position="39"/>
        <end position="59"/>
    </location>
</feature>
<dbReference type="GO" id="GO:0015347">
    <property type="term" value="F:sodium-independent organic anion transmembrane transporter activity"/>
    <property type="evidence" value="ECO:0007669"/>
    <property type="project" value="TreeGrafter"/>
</dbReference>
<feature type="transmembrane region" description="Helical" evidence="8">
    <location>
        <begin position="390"/>
        <end position="409"/>
    </location>
</feature>
<dbReference type="Gene3D" id="1.20.1250.20">
    <property type="entry name" value="MFS general substrate transporter like domains"/>
    <property type="match status" value="2"/>
</dbReference>
<keyword evidence="3" id="KW-1003">Cell membrane</keyword>
<feature type="domain" description="Kazal-like" evidence="9">
    <location>
        <begin position="522"/>
        <end position="573"/>
    </location>
</feature>
<gene>
    <name evidence="10" type="ORF">OSB1V03_LOCUS7392</name>
</gene>
<feature type="transmembrane region" description="Helical" evidence="8">
    <location>
        <begin position="105"/>
        <end position="127"/>
    </location>
</feature>
<evidence type="ECO:0000256" key="5">
    <source>
        <dbReference type="ARBA" id="ARBA00022989"/>
    </source>
</evidence>
<dbReference type="GO" id="GO:0016323">
    <property type="term" value="C:basolateral plasma membrane"/>
    <property type="evidence" value="ECO:0007669"/>
    <property type="project" value="TreeGrafter"/>
</dbReference>
<dbReference type="AlphaFoldDB" id="A0A7R9Q0J6"/>
<comment type="similarity">
    <text evidence="2">Belongs to the organo anion transporter (TC 2.A.60) family.</text>
</comment>
<keyword evidence="7" id="KW-1015">Disulfide bond</keyword>
<feature type="transmembrane region" description="Helical" evidence="8">
    <location>
        <begin position="79"/>
        <end position="98"/>
    </location>
</feature>
<accession>A0A7R9Q0J6</accession>
<evidence type="ECO:0000256" key="2">
    <source>
        <dbReference type="ARBA" id="ARBA00009657"/>
    </source>
</evidence>
<evidence type="ECO:0000256" key="3">
    <source>
        <dbReference type="ARBA" id="ARBA00022475"/>
    </source>
</evidence>
<dbReference type="PROSITE" id="PS51465">
    <property type="entry name" value="KAZAL_2"/>
    <property type="match status" value="1"/>
</dbReference>
<dbReference type="Proteomes" id="UP000759131">
    <property type="component" value="Unassembled WGS sequence"/>
</dbReference>
<dbReference type="OrthoDB" id="5062115at2759"/>
<keyword evidence="6 8" id="KW-0472">Membrane</keyword>